<comment type="function">
    <text evidence="8 10">Specifically methylates the N3 position of the uracil ring of uridine 1498 (m3U1498) in 16S rRNA. Acts on the fully assembled 30S ribosomal subunit.</text>
</comment>
<comment type="catalytic activity">
    <reaction evidence="9 10">
        <text>uridine(1498) in 16S rRNA + S-adenosyl-L-methionine = N(3)-methyluridine(1498) in 16S rRNA + S-adenosyl-L-homocysteine + H(+)</text>
        <dbReference type="Rhea" id="RHEA:42920"/>
        <dbReference type="Rhea" id="RHEA-COMP:10283"/>
        <dbReference type="Rhea" id="RHEA-COMP:10284"/>
        <dbReference type="ChEBI" id="CHEBI:15378"/>
        <dbReference type="ChEBI" id="CHEBI:57856"/>
        <dbReference type="ChEBI" id="CHEBI:59789"/>
        <dbReference type="ChEBI" id="CHEBI:65315"/>
        <dbReference type="ChEBI" id="CHEBI:74502"/>
        <dbReference type="EC" id="2.1.1.193"/>
    </reaction>
</comment>
<dbReference type="SUPFAM" id="SSF88697">
    <property type="entry name" value="PUA domain-like"/>
    <property type="match status" value="1"/>
</dbReference>
<comment type="subcellular location">
    <subcellularLocation>
        <location evidence="1 10">Cytoplasm</location>
    </subcellularLocation>
</comment>
<evidence type="ECO:0000256" key="2">
    <source>
        <dbReference type="ARBA" id="ARBA00005528"/>
    </source>
</evidence>
<dbReference type="Proteomes" id="UP000238348">
    <property type="component" value="Chromosome"/>
</dbReference>
<sequence length="249" mass="25763">MSGQGLLRVPLGAIAPGVIALPAEAASYVVRVHRLREGDRFIVFDPELGIEADATLEAIGRRSAEVRIDAPRPAALRPGRRVTWIQAVGKGDKMDAVVRDATELGATRIIPAISARSVARPAEDRSQRWRRIAVEAARQCGRGDAPQVDAPVGLAAALAAARAGEGGALGMCLDPYAETPLGARLAALRPGMEAAFVVGPEGGLTPEELGVCAALGFERVRLGALTLRTETVCAAALGALIAVSDAGAR</sequence>
<reference evidence="13 14" key="1">
    <citation type="submission" date="2015-09" db="EMBL/GenBank/DDBJ databases">
        <title>Sorangium comparison.</title>
        <authorList>
            <person name="Zaburannyi N."/>
            <person name="Bunk B."/>
            <person name="Overmann J."/>
            <person name="Mueller R."/>
        </authorList>
    </citation>
    <scope>NUCLEOTIDE SEQUENCE [LARGE SCALE GENOMIC DNA]</scope>
    <source>
        <strain evidence="13 14">So ce26</strain>
    </source>
</reference>
<evidence type="ECO:0000256" key="9">
    <source>
        <dbReference type="ARBA" id="ARBA00047944"/>
    </source>
</evidence>
<dbReference type="EMBL" id="CP012673">
    <property type="protein sequence ID" value="AUX46932.1"/>
    <property type="molecule type" value="Genomic_DNA"/>
</dbReference>
<dbReference type="GO" id="GO:0070042">
    <property type="term" value="F:rRNA (uridine-N3-)-methyltransferase activity"/>
    <property type="evidence" value="ECO:0007669"/>
    <property type="project" value="TreeGrafter"/>
</dbReference>
<dbReference type="InterPro" id="IPR029028">
    <property type="entry name" value="Alpha/beta_knot_MTases"/>
</dbReference>
<dbReference type="InterPro" id="IPR006700">
    <property type="entry name" value="RsmE"/>
</dbReference>
<dbReference type="InterPro" id="IPR015947">
    <property type="entry name" value="PUA-like_sf"/>
</dbReference>
<keyword evidence="4 10" id="KW-0698">rRNA processing</keyword>
<dbReference type="PIRSF" id="PIRSF015601">
    <property type="entry name" value="MTase_slr0722"/>
    <property type="match status" value="1"/>
</dbReference>
<evidence type="ECO:0000259" key="12">
    <source>
        <dbReference type="Pfam" id="PF20260"/>
    </source>
</evidence>
<dbReference type="EC" id="2.1.1.193" evidence="10"/>
<dbReference type="GO" id="GO:0005737">
    <property type="term" value="C:cytoplasm"/>
    <property type="evidence" value="ECO:0007669"/>
    <property type="project" value="UniProtKB-SubCell"/>
</dbReference>
<dbReference type="CDD" id="cd18084">
    <property type="entry name" value="RsmE-like"/>
    <property type="match status" value="1"/>
</dbReference>
<dbReference type="Gene3D" id="3.40.1280.10">
    <property type="match status" value="1"/>
</dbReference>
<keyword evidence="5 10" id="KW-0489">Methyltransferase</keyword>
<evidence type="ECO:0000256" key="6">
    <source>
        <dbReference type="ARBA" id="ARBA00022679"/>
    </source>
</evidence>
<evidence type="ECO:0000256" key="10">
    <source>
        <dbReference type="PIRNR" id="PIRNR015601"/>
    </source>
</evidence>
<evidence type="ECO:0000259" key="11">
    <source>
        <dbReference type="Pfam" id="PF04452"/>
    </source>
</evidence>
<keyword evidence="3 10" id="KW-0963">Cytoplasm</keyword>
<evidence type="ECO:0000313" key="13">
    <source>
        <dbReference type="EMBL" id="AUX46932.1"/>
    </source>
</evidence>
<organism evidence="13 14">
    <name type="scientific">Sorangium cellulosum</name>
    <name type="common">Polyangium cellulosum</name>
    <dbReference type="NCBI Taxonomy" id="56"/>
    <lineage>
        <taxon>Bacteria</taxon>
        <taxon>Pseudomonadati</taxon>
        <taxon>Myxococcota</taxon>
        <taxon>Polyangia</taxon>
        <taxon>Polyangiales</taxon>
        <taxon>Polyangiaceae</taxon>
        <taxon>Sorangium</taxon>
    </lineage>
</organism>
<evidence type="ECO:0000313" key="14">
    <source>
        <dbReference type="Proteomes" id="UP000238348"/>
    </source>
</evidence>
<keyword evidence="6 10" id="KW-0808">Transferase</keyword>
<protein>
    <recommendedName>
        <fullName evidence="10">Ribosomal RNA small subunit methyltransferase E</fullName>
        <ecNumber evidence="10">2.1.1.193</ecNumber>
    </recommendedName>
</protein>
<dbReference type="InterPro" id="IPR029026">
    <property type="entry name" value="tRNA_m1G_MTases_N"/>
</dbReference>
<name>A0A2L0F5X7_SORCE</name>
<dbReference type="NCBIfam" id="TIGR00046">
    <property type="entry name" value="RsmE family RNA methyltransferase"/>
    <property type="match status" value="1"/>
</dbReference>
<dbReference type="PANTHER" id="PTHR30027">
    <property type="entry name" value="RIBOSOMAL RNA SMALL SUBUNIT METHYLTRANSFERASE E"/>
    <property type="match status" value="1"/>
</dbReference>
<evidence type="ECO:0000256" key="8">
    <source>
        <dbReference type="ARBA" id="ARBA00025699"/>
    </source>
</evidence>
<proteinExistence type="inferred from homology"/>
<feature type="domain" description="Ribosomal RNA small subunit methyltransferase E PUA-like" evidence="12">
    <location>
        <begin position="21"/>
        <end position="68"/>
    </location>
</feature>
<evidence type="ECO:0000256" key="1">
    <source>
        <dbReference type="ARBA" id="ARBA00004496"/>
    </source>
</evidence>
<dbReference type="AlphaFoldDB" id="A0A2L0F5X7"/>
<comment type="similarity">
    <text evidence="2 10">Belongs to the RNA methyltransferase RsmE family.</text>
</comment>
<gene>
    <name evidence="13" type="ORF">SOCE26_084420</name>
</gene>
<dbReference type="GO" id="GO:0070475">
    <property type="term" value="P:rRNA base methylation"/>
    <property type="evidence" value="ECO:0007669"/>
    <property type="project" value="TreeGrafter"/>
</dbReference>
<dbReference type="InterPro" id="IPR046887">
    <property type="entry name" value="RsmE_PUA-like"/>
</dbReference>
<evidence type="ECO:0000256" key="4">
    <source>
        <dbReference type="ARBA" id="ARBA00022552"/>
    </source>
</evidence>
<feature type="domain" description="Ribosomal RNA small subunit methyltransferase E methyltransferase" evidence="11">
    <location>
        <begin position="81"/>
        <end position="240"/>
    </location>
</feature>
<evidence type="ECO:0000256" key="7">
    <source>
        <dbReference type="ARBA" id="ARBA00022691"/>
    </source>
</evidence>
<dbReference type="RefSeq" id="WP_104985032.1">
    <property type="nucleotide sequence ID" value="NZ_CP012673.1"/>
</dbReference>
<accession>A0A2L0F5X7</accession>
<dbReference type="Pfam" id="PF20260">
    <property type="entry name" value="PUA_4"/>
    <property type="match status" value="1"/>
</dbReference>
<dbReference type="PANTHER" id="PTHR30027:SF3">
    <property type="entry name" value="16S RRNA (URACIL(1498)-N(3))-METHYLTRANSFERASE"/>
    <property type="match status" value="1"/>
</dbReference>
<evidence type="ECO:0000256" key="5">
    <source>
        <dbReference type="ARBA" id="ARBA00022603"/>
    </source>
</evidence>
<dbReference type="SUPFAM" id="SSF75217">
    <property type="entry name" value="alpha/beta knot"/>
    <property type="match status" value="1"/>
</dbReference>
<evidence type="ECO:0000256" key="3">
    <source>
        <dbReference type="ARBA" id="ARBA00022490"/>
    </source>
</evidence>
<dbReference type="Pfam" id="PF04452">
    <property type="entry name" value="Methyltrans_RNA"/>
    <property type="match status" value="1"/>
</dbReference>
<dbReference type="OrthoDB" id="9815641at2"/>
<keyword evidence="7 10" id="KW-0949">S-adenosyl-L-methionine</keyword>
<dbReference type="InterPro" id="IPR046886">
    <property type="entry name" value="RsmE_MTase_dom"/>
</dbReference>